<evidence type="ECO:0000256" key="1">
    <source>
        <dbReference type="SAM" id="Phobius"/>
    </source>
</evidence>
<reference evidence="2 3" key="1">
    <citation type="submission" date="2018-10" db="EMBL/GenBank/DDBJ databases">
        <title>Genomic Encyclopedia of Archaeal and Bacterial Type Strains, Phase II (KMG-II): from individual species to whole genera.</title>
        <authorList>
            <person name="Goeker M."/>
        </authorList>
    </citation>
    <scope>NUCLEOTIDE SEQUENCE [LARGE SCALE GENOMIC DNA]</scope>
    <source>
        <strain evidence="2 3">DSM 18602</strain>
    </source>
</reference>
<dbReference type="OrthoDB" id="9904026at2"/>
<dbReference type="RefSeq" id="WP_121199354.1">
    <property type="nucleotide sequence ID" value="NZ_RBKU01000001.1"/>
</dbReference>
<keyword evidence="3" id="KW-1185">Reference proteome</keyword>
<feature type="transmembrane region" description="Helical" evidence="1">
    <location>
        <begin position="61"/>
        <end position="80"/>
    </location>
</feature>
<name>A0A495J4M7_9SPHI</name>
<protein>
    <submittedName>
        <fullName evidence="2">Uncharacterized protein</fullName>
    </submittedName>
</protein>
<feature type="transmembrane region" description="Helical" evidence="1">
    <location>
        <begin position="32"/>
        <end position="49"/>
    </location>
</feature>
<evidence type="ECO:0000313" key="2">
    <source>
        <dbReference type="EMBL" id="RKR83907.1"/>
    </source>
</evidence>
<accession>A0A495J4M7</accession>
<proteinExistence type="predicted"/>
<sequence length="99" mass="11921">MRTYSEKEIKYYTEEWAVKRLNKWSYVFKNGLLYQGLPVGVICYFFAILRFHFDQFKLIDFCVNILVYGIGGMLMAYWTFKTVDKNYKRACEQQAVQQL</sequence>
<dbReference type="Proteomes" id="UP000268007">
    <property type="component" value="Unassembled WGS sequence"/>
</dbReference>
<organism evidence="2 3">
    <name type="scientific">Mucilaginibacter gracilis</name>
    <dbReference type="NCBI Taxonomy" id="423350"/>
    <lineage>
        <taxon>Bacteria</taxon>
        <taxon>Pseudomonadati</taxon>
        <taxon>Bacteroidota</taxon>
        <taxon>Sphingobacteriia</taxon>
        <taxon>Sphingobacteriales</taxon>
        <taxon>Sphingobacteriaceae</taxon>
        <taxon>Mucilaginibacter</taxon>
    </lineage>
</organism>
<keyword evidence="1" id="KW-0472">Membrane</keyword>
<dbReference type="AlphaFoldDB" id="A0A495J4M7"/>
<keyword evidence="1" id="KW-1133">Transmembrane helix</keyword>
<keyword evidence="1" id="KW-0812">Transmembrane</keyword>
<dbReference type="EMBL" id="RBKU01000001">
    <property type="protein sequence ID" value="RKR83907.1"/>
    <property type="molecule type" value="Genomic_DNA"/>
</dbReference>
<evidence type="ECO:0000313" key="3">
    <source>
        <dbReference type="Proteomes" id="UP000268007"/>
    </source>
</evidence>
<comment type="caution">
    <text evidence="2">The sequence shown here is derived from an EMBL/GenBank/DDBJ whole genome shotgun (WGS) entry which is preliminary data.</text>
</comment>
<gene>
    <name evidence="2" type="ORF">BDD43_4122</name>
</gene>